<dbReference type="NCBIfam" id="TIGR01646">
    <property type="entry name" value="vgr_GE"/>
    <property type="match status" value="1"/>
</dbReference>
<dbReference type="AlphaFoldDB" id="A0A5C0UGE0"/>
<dbReference type="SUPFAM" id="SSF69279">
    <property type="entry name" value="Phage tail proteins"/>
    <property type="match status" value="1"/>
</dbReference>
<keyword evidence="7" id="KW-1185">Reference proteome</keyword>
<dbReference type="InterPro" id="IPR006531">
    <property type="entry name" value="Gp5/Vgr_OB"/>
</dbReference>
<proteinExistence type="inferred from homology"/>
<protein>
    <submittedName>
        <fullName evidence="6">Type VI secretion system tip protein VgrG</fullName>
    </submittedName>
</protein>
<dbReference type="Proteomes" id="UP000325004">
    <property type="component" value="Chromosome"/>
</dbReference>
<keyword evidence="2" id="KW-0175">Coiled coil</keyword>
<dbReference type="SUPFAM" id="SSF69255">
    <property type="entry name" value="gp5 N-terminal domain-like"/>
    <property type="match status" value="1"/>
</dbReference>
<dbReference type="InterPro" id="IPR017847">
    <property type="entry name" value="T6SS_RhsGE_Vgr_subset"/>
</dbReference>
<comment type="similarity">
    <text evidence="1">Belongs to the VgrG protein family.</text>
</comment>
<dbReference type="Gene3D" id="2.40.50.230">
    <property type="entry name" value="Gp5 N-terminal domain"/>
    <property type="match status" value="1"/>
</dbReference>
<feature type="compositionally biased region" description="Acidic residues" evidence="3">
    <location>
        <begin position="338"/>
        <end position="349"/>
    </location>
</feature>
<feature type="compositionally biased region" description="Low complexity" evidence="3">
    <location>
        <begin position="364"/>
        <end position="377"/>
    </location>
</feature>
<dbReference type="Pfam" id="PF05954">
    <property type="entry name" value="Phage_GPD"/>
    <property type="match status" value="1"/>
</dbReference>
<evidence type="ECO:0000256" key="1">
    <source>
        <dbReference type="ARBA" id="ARBA00005558"/>
    </source>
</evidence>
<organism evidence="6 7">
    <name type="scientific">Candidatus Cytomitobacter primus</name>
    <dbReference type="NCBI Taxonomy" id="2066024"/>
    <lineage>
        <taxon>Bacteria</taxon>
        <taxon>Pseudomonadati</taxon>
        <taxon>Pseudomonadota</taxon>
        <taxon>Alphaproteobacteria</taxon>
        <taxon>Holosporales</taxon>
        <taxon>Holosporaceae</taxon>
        <taxon>Candidatus Cytomitobacter</taxon>
    </lineage>
</organism>
<name>A0A5C0UGE0_9PROT</name>
<dbReference type="NCBIfam" id="TIGR03361">
    <property type="entry name" value="VI_Rhs_Vgr"/>
    <property type="match status" value="1"/>
</dbReference>
<dbReference type="InterPro" id="IPR006533">
    <property type="entry name" value="T6SS_Vgr_RhsGE"/>
</dbReference>
<evidence type="ECO:0000256" key="3">
    <source>
        <dbReference type="SAM" id="MobiDB-lite"/>
    </source>
</evidence>
<dbReference type="EMBL" id="CP043316">
    <property type="protein sequence ID" value="QEK38787.1"/>
    <property type="molecule type" value="Genomic_DNA"/>
</dbReference>
<dbReference type="RefSeq" id="WP_148971908.1">
    <property type="nucleotide sequence ID" value="NZ_CP043316.1"/>
</dbReference>
<dbReference type="KEGG" id="cpri:FZC34_02640"/>
<dbReference type="OrthoDB" id="9762420at2"/>
<feature type="region of interest" description="Disordered" evidence="3">
    <location>
        <begin position="332"/>
        <end position="377"/>
    </location>
</feature>
<evidence type="ECO:0000313" key="6">
    <source>
        <dbReference type="EMBL" id="QEK38787.1"/>
    </source>
</evidence>
<evidence type="ECO:0000259" key="5">
    <source>
        <dbReference type="Pfam" id="PF22178"/>
    </source>
</evidence>
<feature type="domain" description="Gp5/Type VI secretion system Vgr protein OB-fold" evidence="4">
    <location>
        <begin position="682"/>
        <end position="730"/>
    </location>
</feature>
<feature type="coiled-coil region" evidence="2">
    <location>
        <begin position="209"/>
        <end position="236"/>
    </location>
</feature>
<accession>A0A5C0UGE0</accession>
<sequence>MPEELEKKDYTLEEDYNNTYKHNQKVEDNSDFEMIGLATLGYDQWQPKTDEDRRYKRHLGRVYKVNIEEGLSQPFFIQGEVAFFEKKPNMISKKMHMGLSVGKPNIDRKYWHGIINEWTYLGIKTPTKEEQYYVYGFSMIPEMQFKLGTKRNRIFYPSVDDAPVEQNQDIIFNKSKLMANIIERLIKKNNITLKDEKSKDRTSELVAIHGNYESQSDDYEIQIDEFEAKNDQHDNHYDKVIIDINMSILDAQYRMAAIENPRSKYLNYDDQTNFAKSEQEDFPEYIVQYEETDWELLNRLCRDFGVYYCFEHTDVHTGIVFYNNPQGADVSDSADANYDADDEEEEDDLAGFNSGDGAEIADESGSVSPSASSSPSPYKTYLGYENAIENYSPTGELASKGANAYTSVQSGEMSIFDDGFDTQIVAESQSKGKGAVEDGAVSKVFDMSDPFTDSRPLHYTTTGLEGRNDKYISQWNVAHKYAPNSTQLQGFNPDLDPEKRNIIHEVENSSGANSSESSASDVDDHYSETFTSDQKVKEYNGICNQHADTSETEYHTKTFRQEVSPGYKFVLTHHPDIEMNGQYYVKRVSHKLEYQAVDKNMDDATVDLDDMVLHYENSAVFSKIDQPFKVKPEPYRKIAGIQTGIVVGGEDQKIYTNHLGQVKVYFHWDNGRKNLSNGEMLQQAVWIRVAQWGGAGNEWGGFFVPRIGQEVVISFENGNPNYPIITGCLYNRTTMPPYNLVETEDVISKTGLKTESLKDVEEGEERGFNEFSFEDKANEEKIFLHAEKDYEEIIKDGKSSTIQTGSSELIIGRGDRKVELSGEDEPTDGEGNDILIIKKGNKEIKLESEEAKHFLTELKNGDMITKIEEGNYKLDLNKGNKEITLQDGNMNIEISKGNMEINLGNGNSKEEISGNKDITINSGNHTIKISGGNMEIEANQITYKASSNFTIKSGGNLTLEAGGNLNLKGGIVALKSDTTADIEASAMINIKAGMVNLN</sequence>
<dbReference type="Pfam" id="PF22178">
    <property type="entry name" value="Gp5_trimer_C"/>
    <property type="match status" value="1"/>
</dbReference>
<dbReference type="InterPro" id="IPR054030">
    <property type="entry name" value="Gp5_Vgr_C"/>
</dbReference>
<dbReference type="Gene3D" id="2.30.110.50">
    <property type="match status" value="1"/>
</dbReference>
<evidence type="ECO:0000256" key="2">
    <source>
        <dbReference type="SAM" id="Coils"/>
    </source>
</evidence>
<dbReference type="Gene3D" id="3.55.50.10">
    <property type="entry name" value="Baseplate protein-like domains"/>
    <property type="match status" value="1"/>
</dbReference>
<dbReference type="Pfam" id="PF04717">
    <property type="entry name" value="Phage_base_V"/>
    <property type="match status" value="1"/>
</dbReference>
<feature type="domain" description="Gp5/Type VI secretion system Vgr C-terminal trimerisation" evidence="5">
    <location>
        <begin position="751"/>
        <end position="826"/>
    </location>
</feature>
<gene>
    <name evidence="6" type="primary">tssI</name>
    <name evidence="6" type="ORF">FZC34_02640</name>
</gene>
<reference evidence="6 7" key="1">
    <citation type="submission" date="2019-08" db="EMBL/GenBank/DDBJ databases">
        <title>Highly reduced genomes of protist endosymbionts show evolutionary convergence.</title>
        <authorList>
            <person name="George E."/>
            <person name="Husnik F."/>
            <person name="Tashyreva D."/>
            <person name="Prokopchuk G."/>
            <person name="Horak A."/>
            <person name="Kwong W.K."/>
            <person name="Lukes J."/>
            <person name="Keeling P.J."/>
        </authorList>
    </citation>
    <scope>NUCLEOTIDE SEQUENCE [LARGE SCALE GENOMIC DNA]</scope>
    <source>
        <strain evidence="6">1604LC</strain>
    </source>
</reference>
<dbReference type="InterPro" id="IPR037026">
    <property type="entry name" value="Vgr_OB-fold_dom_sf"/>
</dbReference>
<evidence type="ECO:0000259" key="4">
    <source>
        <dbReference type="Pfam" id="PF04717"/>
    </source>
</evidence>
<evidence type="ECO:0000313" key="7">
    <source>
        <dbReference type="Proteomes" id="UP000325004"/>
    </source>
</evidence>
<dbReference type="SUPFAM" id="SSF69349">
    <property type="entry name" value="Phage fibre proteins"/>
    <property type="match status" value="2"/>
</dbReference>